<feature type="compositionally biased region" description="Low complexity" evidence="5">
    <location>
        <begin position="26"/>
        <end position="37"/>
    </location>
</feature>
<dbReference type="Proteomes" id="UP000809789">
    <property type="component" value="Unassembled WGS sequence"/>
</dbReference>
<dbReference type="InterPro" id="IPR027417">
    <property type="entry name" value="P-loop_NTPase"/>
</dbReference>
<dbReference type="GO" id="GO:0005739">
    <property type="term" value="C:mitochondrion"/>
    <property type="evidence" value="ECO:0007669"/>
    <property type="project" value="TreeGrafter"/>
</dbReference>
<comment type="caution">
    <text evidence="7">The sequence shown here is derived from an EMBL/GenBank/DDBJ whole genome shotgun (WGS) entry which is preliminary data.</text>
</comment>
<keyword evidence="2" id="KW-0547">Nucleotide-binding</keyword>
<dbReference type="Pfam" id="PF01926">
    <property type="entry name" value="MMR_HSR1"/>
    <property type="match status" value="1"/>
</dbReference>
<dbReference type="InterPro" id="IPR052279">
    <property type="entry name" value="EngB_GTPase"/>
</dbReference>
<keyword evidence="4" id="KW-0342">GTP-binding</keyword>
<dbReference type="SUPFAM" id="SSF52540">
    <property type="entry name" value="P-loop containing nucleoside triphosphate hydrolases"/>
    <property type="match status" value="1"/>
</dbReference>
<dbReference type="CDD" id="cd01876">
    <property type="entry name" value="YihA_EngB"/>
    <property type="match status" value="1"/>
</dbReference>
<evidence type="ECO:0000256" key="2">
    <source>
        <dbReference type="ARBA" id="ARBA00022741"/>
    </source>
</evidence>
<evidence type="ECO:0000256" key="4">
    <source>
        <dbReference type="ARBA" id="ARBA00023134"/>
    </source>
</evidence>
<dbReference type="Gene3D" id="3.40.50.300">
    <property type="entry name" value="P-loop containing nucleotide triphosphate hydrolases"/>
    <property type="match status" value="1"/>
</dbReference>
<dbReference type="OrthoDB" id="391988at2759"/>
<gene>
    <name evidence="7" type="ORF">KVT40_005446</name>
</gene>
<name>A0A8K0KYI2_9PEZI</name>
<proteinExistence type="predicted"/>
<evidence type="ECO:0000256" key="3">
    <source>
        <dbReference type="ARBA" id="ARBA00022842"/>
    </source>
</evidence>
<sequence>MDLPLACRHARKRIRLHNHSTFPRNLTISSAPSSSSSNPPPPTPASPTLLTPQPPTLHSYLTTSPPSSPQLAYAHRFFARSPLPRALWTTPSFRAFPASPYPEVCFLGRSNVGKSSLLNALFGRPRQAPANVSKHPGRTRTMNAFAVGKELTVTKVGQGRDGGRVTASHGGEEGVAVVVDMPGYGAGSREEWGAEIMKYLSQRRQLRRTFVLVDAEHGVKESDRLLLKELAERGIGHQVLLSKVDKLVMPKVKTSPRLMSEGLKRLSERLEEVQGVLKFDGKMPKAVGDILSCSAEKNLEEYGQRRGKIGISAVQWAVLSACGLDCDEHGTPRRNRFGEHVYEDSEVE</sequence>
<evidence type="ECO:0000256" key="5">
    <source>
        <dbReference type="SAM" id="MobiDB-lite"/>
    </source>
</evidence>
<dbReference type="EMBL" id="JAESVG020000006">
    <property type="protein sequence ID" value="KAG8626501.1"/>
    <property type="molecule type" value="Genomic_DNA"/>
</dbReference>
<evidence type="ECO:0000259" key="6">
    <source>
        <dbReference type="PROSITE" id="PS51706"/>
    </source>
</evidence>
<dbReference type="InterPro" id="IPR030393">
    <property type="entry name" value="G_ENGB_dom"/>
</dbReference>
<keyword evidence="8" id="KW-1185">Reference proteome</keyword>
<dbReference type="GO" id="GO:0005525">
    <property type="term" value="F:GTP binding"/>
    <property type="evidence" value="ECO:0007669"/>
    <property type="project" value="UniProtKB-KW"/>
</dbReference>
<feature type="region of interest" description="Disordered" evidence="5">
    <location>
        <begin position="18"/>
        <end position="65"/>
    </location>
</feature>
<dbReference type="GO" id="GO:0046872">
    <property type="term" value="F:metal ion binding"/>
    <property type="evidence" value="ECO:0007669"/>
    <property type="project" value="UniProtKB-KW"/>
</dbReference>
<dbReference type="InterPro" id="IPR006073">
    <property type="entry name" value="GTP-bd"/>
</dbReference>
<dbReference type="PANTHER" id="PTHR46498">
    <property type="entry name" value="GTP-BINDING PROTEIN 8"/>
    <property type="match status" value="1"/>
</dbReference>
<evidence type="ECO:0000313" key="8">
    <source>
        <dbReference type="Proteomes" id="UP000809789"/>
    </source>
</evidence>
<dbReference type="PROSITE" id="PS51706">
    <property type="entry name" value="G_ENGB"/>
    <property type="match status" value="1"/>
</dbReference>
<feature type="domain" description="EngB-type G" evidence="6">
    <location>
        <begin position="100"/>
        <end position="301"/>
    </location>
</feature>
<organism evidence="7 8">
    <name type="scientific">Elsinoe batatas</name>
    <dbReference type="NCBI Taxonomy" id="2601811"/>
    <lineage>
        <taxon>Eukaryota</taxon>
        <taxon>Fungi</taxon>
        <taxon>Dikarya</taxon>
        <taxon>Ascomycota</taxon>
        <taxon>Pezizomycotina</taxon>
        <taxon>Dothideomycetes</taxon>
        <taxon>Dothideomycetidae</taxon>
        <taxon>Myriangiales</taxon>
        <taxon>Elsinoaceae</taxon>
        <taxon>Elsinoe</taxon>
    </lineage>
</organism>
<reference evidence="7" key="1">
    <citation type="submission" date="2021-07" db="EMBL/GenBank/DDBJ databases">
        <title>Elsinoe batatas strain:CRI-CJ2 Genome sequencing and assembly.</title>
        <authorList>
            <person name="Huang L."/>
        </authorList>
    </citation>
    <scope>NUCLEOTIDE SEQUENCE</scope>
    <source>
        <strain evidence="7">CRI-CJ2</strain>
    </source>
</reference>
<evidence type="ECO:0000256" key="1">
    <source>
        <dbReference type="ARBA" id="ARBA00022723"/>
    </source>
</evidence>
<protein>
    <recommendedName>
        <fullName evidence="6">EngB-type G domain-containing protein</fullName>
    </recommendedName>
</protein>
<keyword evidence="1" id="KW-0479">Metal-binding</keyword>
<feature type="compositionally biased region" description="Low complexity" evidence="5">
    <location>
        <begin position="46"/>
        <end position="59"/>
    </location>
</feature>
<evidence type="ECO:0000313" key="7">
    <source>
        <dbReference type="EMBL" id="KAG8626501.1"/>
    </source>
</evidence>
<accession>A0A8K0KYI2</accession>
<dbReference type="PANTHER" id="PTHR46498:SF1">
    <property type="entry name" value="GTP-BINDING PROTEIN 8"/>
    <property type="match status" value="1"/>
</dbReference>
<dbReference type="AlphaFoldDB" id="A0A8K0KYI2"/>
<keyword evidence="3" id="KW-0460">Magnesium</keyword>